<accession>A0A2A2M5Z3</accession>
<gene>
    <name evidence="2" type="ORF">WR25_15460</name>
</gene>
<feature type="compositionally biased region" description="Basic and acidic residues" evidence="1">
    <location>
        <begin position="10"/>
        <end position="22"/>
    </location>
</feature>
<protein>
    <submittedName>
        <fullName evidence="2">Uncharacterized protein</fullName>
    </submittedName>
</protein>
<organism evidence="2 3">
    <name type="scientific">Diploscapter pachys</name>
    <dbReference type="NCBI Taxonomy" id="2018661"/>
    <lineage>
        <taxon>Eukaryota</taxon>
        <taxon>Metazoa</taxon>
        <taxon>Ecdysozoa</taxon>
        <taxon>Nematoda</taxon>
        <taxon>Chromadorea</taxon>
        <taxon>Rhabditida</taxon>
        <taxon>Rhabditina</taxon>
        <taxon>Rhabditomorpha</taxon>
        <taxon>Rhabditoidea</taxon>
        <taxon>Rhabditidae</taxon>
        <taxon>Diploscapter</taxon>
    </lineage>
</organism>
<reference evidence="2 3" key="1">
    <citation type="journal article" date="2017" name="Curr. Biol.">
        <title>Genome architecture and evolution of a unichromosomal asexual nematode.</title>
        <authorList>
            <person name="Fradin H."/>
            <person name="Zegar C."/>
            <person name="Gutwein M."/>
            <person name="Lucas J."/>
            <person name="Kovtun M."/>
            <person name="Corcoran D."/>
            <person name="Baugh L.R."/>
            <person name="Kiontke K."/>
            <person name="Gunsalus K."/>
            <person name="Fitch D.H."/>
            <person name="Piano F."/>
        </authorList>
    </citation>
    <scope>NUCLEOTIDE SEQUENCE [LARGE SCALE GENOMIC DNA]</scope>
    <source>
        <strain evidence="2">PF1309</strain>
    </source>
</reference>
<comment type="caution">
    <text evidence="2">The sequence shown here is derived from an EMBL/GenBank/DDBJ whole genome shotgun (WGS) entry which is preliminary data.</text>
</comment>
<dbReference type="EMBL" id="LIAE01002991">
    <property type="protein sequence ID" value="PAV93890.1"/>
    <property type="molecule type" value="Genomic_DNA"/>
</dbReference>
<proteinExistence type="predicted"/>
<dbReference type="AlphaFoldDB" id="A0A2A2M5Z3"/>
<evidence type="ECO:0000313" key="2">
    <source>
        <dbReference type="EMBL" id="PAV93890.1"/>
    </source>
</evidence>
<name>A0A2A2M5Z3_9BILA</name>
<evidence type="ECO:0000256" key="1">
    <source>
        <dbReference type="SAM" id="MobiDB-lite"/>
    </source>
</evidence>
<feature type="region of interest" description="Disordered" evidence="1">
    <location>
        <begin position="1"/>
        <end position="22"/>
    </location>
</feature>
<sequence length="87" mass="9317">MGAGRFSRAAIEHREAGRARERAARDSVIAGCSRAIGQVQRQTSATAAASCSRRLASAPAMFARPVPTMYTLCRSRSRRTCSGFSPV</sequence>
<evidence type="ECO:0000313" key="3">
    <source>
        <dbReference type="Proteomes" id="UP000218231"/>
    </source>
</evidence>
<keyword evidence="3" id="KW-1185">Reference proteome</keyword>
<dbReference type="Proteomes" id="UP000218231">
    <property type="component" value="Unassembled WGS sequence"/>
</dbReference>